<comment type="catalytic activity">
    <reaction evidence="7">
        <text>a peptidoglycan chain = a peptidoglycan chain with N-acetyl-1,6-anhydromuramyl-[peptide] at the reducing end + a peptidoglycan chain with N-acetylglucosamine at the non-reducing end.</text>
        <dbReference type="EC" id="4.2.2.29"/>
    </reaction>
</comment>
<evidence type="ECO:0000256" key="1">
    <source>
        <dbReference type="ARBA" id="ARBA00022475"/>
    </source>
</evidence>
<evidence type="ECO:0000256" key="8">
    <source>
        <dbReference type="SAM" id="MobiDB-lite"/>
    </source>
</evidence>
<evidence type="ECO:0000256" key="5">
    <source>
        <dbReference type="ARBA" id="ARBA00023239"/>
    </source>
</evidence>
<dbReference type="HAMAP" id="MF_02065">
    <property type="entry name" value="MltG"/>
    <property type="match status" value="1"/>
</dbReference>
<dbReference type="PANTHER" id="PTHR30518">
    <property type="entry name" value="ENDOLYTIC MUREIN TRANSGLYCOSYLASE"/>
    <property type="match status" value="1"/>
</dbReference>
<proteinExistence type="inferred from homology"/>
<feature type="compositionally biased region" description="Low complexity" evidence="8">
    <location>
        <begin position="83"/>
        <end position="92"/>
    </location>
</feature>
<dbReference type="Gene3D" id="3.30.1490.480">
    <property type="entry name" value="Endolytic murein transglycosylase"/>
    <property type="match status" value="1"/>
</dbReference>
<dbReference type="RefSeq" id="WP_245827277.1">
    <property type="nucleotide sequence ID" value="NZ_FUKR01000032.1"/>
</dbReference>
<dbReference type="AlphaFoldDB" id="A0A1R4J4L2"/>
<dbReference type="GO" id="GO:0008932">
    <property type="term" value="F:lytic endotransglycosylase activity"/>
    <property type="evidence" value="ECO:0007669"/>
    <property type="project" value="UniProtKB-UniRule"/>
</dbReference>
<feature type="region of interest" description="Disordered" evidence="8">
    <location>
        <begin position="128"/>
        <end position="153"/>
    </location>
</feature>
<keyword evidence="1 7" id="KW-1003">Cell membrane</keyword>
<evidence type="ECO:0000313" key="9">
    <source>
        <dbReference type="EMBL" id="SJN26643.1"/>
    </source>
</evidence>
<accession>A0A1R4J4L2</accession>
<keyword evidence="10" id="KW-1185">Reference proteome</keyword>
<dbReference type="GO" id="GO:0005886">
    <property type="term" value="C:plasma membrane"/>
    <property type="evidence" value="ECO:0007669"/>
    <property type="project" value="UniProtKB-SubCell"/>
</dbReference>
<evidence type="ECO:0000256" key="2">
    <source>
        <dbReference type="ARBA" id="ARBA00022692"/>
    </source>
</evidence>
<comment type="similarity">
    <text evidence="7">Belongs to the transglycosylase MltG family.</text>
</comment>
<dbReference type="Pfam" id="PF02618">
    <property type="entry name" value="YceG"/>
    <property type="match status" value="1"/>
</dbReference>
<dbReference type="Proteomes" id="UP000196778">
    <property type="component" value="Unassembled WGS sequence"/>
</dbReference>
<dbReference type="NCBIfam" id="TIGR00247">
    <property type="entry name" value="endolytic transglycosylase MltG"/>
    <property type="match status" value="1"/>
</dbReference>
<dbReference type="Gene3D" id="3.30.160.60">
    <property type="entry name" value="Classic Zinc Finger"/>
    <property type="match status" value="1"/>
</dbReference>
<evidence type="ECO:0000256" key="4">
    <source>
        <dbReference type="ARBA" id="ARBA00023136"/>
    </source>
</evidence>
<feature type="transmembrane region" description="Helical" evidence="7">
    <location>
        <begin position="159"/>
        <end position="181"/>
    </location>
</feature>
<comment type="function">
    <text evidence="7">Functions as a peptidoglycan terminase that cleaves nascent peptidoglycan strands endolytically to terminate their elongation.</text>
</comment>
<dbReference type="GO" id="GO:0009252">
    <property type="term" value="P:peptidoglycan biosynthetic process"/>
    <property type="evidence" value="ECO:0007669"/>
    <property type="project" value="UniProtKB-UniRule"/>
</dbReference>
<comment type="subcellular location">
    <subcellularLocation>
        <location evidence="7">Cell membrane</location>
        <topology evidence="7">Single-pass membrane protein</topology>
    </subcellularLocation>
</comment>
<dbReference type="CDD" id="cd08010">
    <property type="entry name" value="MltG_like"/>
    <property type="match status" value="1"/>
</dbReference>
<gene>
    <name evidence="7" type="primary">mltG</name>
    <name evidence="9" type="ORF">FM119_05140</name>
</gene>
<dbReference type="EC" id="4.2.2.29" evidence="7"/>
<evidence type="ECO:0000256" key="7">
    <source>
        <dbReference type="HAMAP-Rule" id="MF_02065"/>
    </source>
</evidence>
<feature type="compositionally biased region" description="Basic and acidic residues" evidence="8">
    <location>
        <begin position="1"/>
        <end position="24"/>
    </location>
</feature>
<protein>
    <recommendedName>
        <fullName evidence="7">Endolytic murein transglycosylase</fullName>
        <ecNumber evidence="7">4.2.2.29</ecNumber>
    </recommendedName>
    <alternativeName>
        <fullName evidence="7">Peptidoglycan lytic transglycosylase</fullName>
    </alternativeName>
    <alternativeName>
        <fullName evidence="7">Peptidoglycan polymerization terminase</fullName>
    </alternativeName>
</protein>
<evidence type="ECO:0000313" key="10">
    <source>
        <dbReference type="Proteomes" id="UP000196778"/>
    </source>
</evidence>
<dbReference type="InterPro" id="IPR003770">
    <property type="entry name" value="MLTG-like"/>
</dbReference>
<sequence>MSESDADNHPLTRRERREMLHRESQATPRNAAGPATKGGAASGDPAGTGTANDAMSRAGATNGDPEDAGRANAPGAPEPSAPLPAAVAPANPTDQDHAAASVESLLGFTTAAATDAAAQGHAVDAAGAAASTGSGDSGGRDSRRRALSGDRPPRRRRRWLTPVIVVVAIIAVLGGGAAFAYTTFKPQIDAIASRFQPSDYEGTGTGEVVIQIVDGQDGADVAATLEENDVVMTSRAFYSLLLAQPTEVVFHAGTYRLKSQMSAQAALTALQDDANKLSNQFVIPEGTGIDDVLERIATGLDMDRDELEAAAADPQSFGLPDEATTLEGFLFPATYVIEPGTSATDVLQTLVDRSMQALDEAGVAADDRWDTVILASIVQREAGLAEDYPKVARVFLNRLDTAKWPSGLLQSDATVAYGTGNTHTVETTPEEREDASNPYNTYANPGLPVGPISNPGDVAIDAAIHPADGDWLYFVTWNLDTGETSFSTTYEEHEAAVTRWQEWMAANR</sequence>
<keyword evidence="4 7" id="KW-0472">Membrane</keyword>
<evidence type="ECO:0000256" key="3">
    <source>
        <dbReference type="ARBA" id="ARBA00022989"/>
    </source>
</evidence>
<dbReference type="PANTHER" id="PTHR30518:SF2">
    <property type="entry name" value="ENDOLYTIC MUREIN TRANSGLYCOSYLASE"/>
    <property type="match status" value="1"/>
</dbReference>
<organism evidence="9 10">
    <name type="scientific">Mycetocola reblochoni REB411</name>
    <dbReference type="NCBI Taxonomy" id="1255698"/>
    <lineage>
        <taxon>Bacteria</taxon>
        <taxon>Bacillati</taxon>
        <taxon>Actinomycetota</taxon>
        <taxon>Actinomycetes</taxon>
        <taxon>Micrococcales</taxon>
        <taxon>Microbacteriaceae</taxon>
        <taxon>Mycetocola</taxon>
    </lineage>
</organism>
<dbReference type="GO" id="GO:0071555">
    <property type="term" value="P:cell wall organization"/>
    <property type="evidence" value="ECO:0007669"/>
    <property type="project" value="UniProtKB-KW"/>
</dbReference>
<reference evidence="10" key="1">
    <citation type="submission" date="2017-02" db="EMBL/GenBank/DDBJ databases">
        <authorList>
            <person name="Dridi B."/>
        </authorList>
    </citation>
    <scope>NUCLEOTIDE SEQUENCE [LARGE SCALE GENOMIC DNA]</scope>
    <source>
        <strain evidence="10">EB411</strain>
    </source>
</reference>
<dbReference type="EMBL" id="FUKR01000032">
    <property type="protein sequence ID" value="SJN26643.1"/>
    <property type="molecule type" value="Genomic_DNA"/>
</dbReference>
<keyword evidence="2 7" id="KW-0812">Transmembrane</keyword>
<keyword evidence="6 7" id="KW-0961">Cell wall biogenesis/degradation</keyword>
<keyword evidence="3 7" id="KW-1133">Transmembrane helix</keyword>
<keyword evidence="5 7" id="KW-0456">Lyase</keyword>
<feature type="region of interest" description="Disordered" evidence="8">
    <location>
        <begin position="1"/>
        <end position="97"/>
    </location>
</feature>
<feature type="site" description="Important for catalytic activity" evidence="7">
    <location>
        <position position="381"/>
    </location>
</feature>
<name>A0A1R4J4L2_9MICO</name>
<evidence type="ECO:0000256" key="6">
    <source>
        <dbReference type="ARBA" id="ARBA00023316"/>
    </source>
</evidence>